<protein>
    <submittedName>
        <fullName evidence="1">Phage gp6-like head-tail connector protein</fullName>
    </submittedName>
</protein>
<sequence length="91" mass="10881">MVVTLEEIKLYLRVDGDEENTLITKFILTAEELCEDILRYKLTEFETIPEAVRQAILYAVANMYEMRETFDVKSVIESMTRLLFCYRRESW</sequence>
<dbReference type="Proteomes" id="UP000094652">
    <property type="component" value="Chromosome"/>
</dbReference>
<keyword evidence="2" id="KW-1185">Reference proteome</keyword>
<dbReference type="STRING" id="394958.BGI42_02935"/>
<proteinExistence type="predicted"/>
<dbReference type="NCBIfam" id="TIGR01560">
    <property type="entry name" value="put_DNA_pack"/>
    <property type="match status" value="1"/>
</dbReference>
<accession>A0A1D7XH96</accession>
<dbReference type="RefSeq" id="WP_069678888.1">
    <property type="nucleotide sequence ID" value="NZ_CP017253.2"/>
</dbReference>
<dbReference type="OrthoDB" id="5654at2"/>
<dbReference type="KEGG" id="ctae:BGI42_02935"/>
<dbReference type="Gene3D" id="1.10.3230.30">
    <property type="entry name" value="Phage gp6-like head-tail connector protein"/>
    <property type="match status" value="1"/>
</dbReference>
<dbReference type="InterPro" id="IPR006450">
    <property type="entry name" value="Phage_HK97_gp6-like"/>
</dbReference>
<name>A0A1D7XH96_9CLOT</name>
<dbReference type="Pfam" id="PF05135">
    <property type="entry name" value="Phage_connect_1"/>
    <property type="match status" value="1"/>
</dbReference>
<organism evidence="1 2">
    <name type="scientific">Clostridium taeniosporum</name>
    <dbReference type="NCBI Taxonomy" id="394958"/>
    <lineage>
        <taxon>Bacteria</taxon>
        <taxon>Bacillati</taxon>
        <taxon>Bacillota</taxon>
        <taxon>Clostridia</taxon>
        <taxon>Eubacteriales</taxon>
        <taxon>Clostridiaceae</taxon>
        <taxon>Clostridium</taxon>
    </lineage>
</organism>
<dbReference type="EMBL" id="CP017253">
    <property type="protein sequence ID" value="AOR22728.1"/>
    <property type="molecule type" value="Genomic_DNA"/>
</dbReference>
<evidence type="ECO:0000313" key="2">
    <source>
        <dbReference type="Proteomes" id="UP000094652"/>
    </source>
</evidence>
<gene>
    <name evidence="1" type="ORF">BGI42_02935</name>
</gene>
<dbReference type="CDD" id="cd08054">
    <property type="entry name" value="gp6"/>
    <property type="match status" value="1"/>
</dbReference>
<dbReference type="InterPro" id="IPR021146">
    <property type="entry name" value="Phage_gp6-like_head-tail"/>
</dbReference>
<dbReference type="AlphaFoldDB" id="A0A1D7XH96"/>
<reference evidence="2" key="1">
    <citation type="submission" date="2016-09" db="EMBL/GenBank/DDBJ databases">
        <title>Genomics of Clostridium taeniosporum, an organism which forms endospores with ribbon-like appendages.</title>
        <authorList>
            <person name="Walker J.R."/>
        </authorList>
    </citation>
    <scope>NUCLEOTIDE SEQUENCE [LARGE SCALE GENOMIC DNA]</scope>
    <source>
        <strain evidence="2">1/k</strain>
    </source>
</reference>
<evidence type="ECO:0000313" key="1">
    <source>
        <dbReference type="EMBL" id="AOR22728.1"/>
    </source>
</evidence>